<dbReference type="EMBL" id="OZ019894">
    <property type="protein sequence ID" value="CAK9216114.1"/>
    <property type="molecule type" value="Genomic_DNA"/>
</dbReference>
<feature type="region of interest" description="Disordered" evidence="1">
    <location>
        <begin position="1"/>
        <end position="22"/>
    </location>
</feature>
<reference evidence="2" key="1">
    <citation type="submission" date="2024-02" db="EMBL/GenBank/DDBJ databases">
        <authorList>
            <consortium name="ELIXIR-Norway"/>
            <consortium name="Elixir Norway"/>
        </authorList>
    </citation>
    <scope>NUCLEOTIDE SEQUENCE</scope>
</reference>
<sequence length="697" mass="74131">MAKATSSTTGGPSSRDSSILGKNLHPVSGSFAARKMSKSGLHQVLELEGMMDNEPVNQVVAPPAATESAAAAASSASQISCGVGVWRLSPLPAINEASLRFAESASNFGRCLANLVEDTVARDVRENLIGPISGHTRSVESNGNTTVDHETATVNLPSTRVDTSTVAVGTSTARANGNGTAVESSSILSTLSVERATSLFSSTGAAVIDMGQQFLSFPPSVWNGLVTRVQTTLRGSGDDIGWLGRQPGLPPVEDGTDGFLKILDSIGHGIHVLPNSLTYLLVPGLFSNHGPLYFMETKKYFSKLGLPCHIAKIHSEAAVEKNAKEIKDYIEELYWGTGNKVVLLGHSKGGVDAAAACSMFWPELKDKVVGLVLVQSPYGGSPIASDILREGQIADVETRLIMEVLICKIIKGDLKALEDLTHEKRREFLAMYSLPTDLPVISFHTEASRAPRAVSTMSHIAHAELPWLPGTTGGEDSSQGTPKLHVAIPLSAAMAICALHLELRYGEKSDGLVTRKDAEVPGSIVVKPDRKLDHAWMVYSPSRKEPNEPDAAQMCEALLTLLLNHERWRRDDITVTPEAEVSLQEAKAISIQDGNNIVAGEASGLQISSPEHLTTEAATSFLEEGTSLAPSTKHLDGETYQDHGSTFSSDTTHCESDMVLREVVSTVVNSQTTAVSDAPSVSSTAGESLQSTTVDMP</sequence>
<organism evidence="2 3">
    <name type="scientific">Sphagnum troendelagicum</name>
    <dbReference type="NCBI Taxonomy" id="128251"/>
    <lineage>
        <taxon>Eukaryota</taxon>
        <taxon>Viridiplantae</taxon>
        <taxon>Streptophyta</taxon>
        <taxon>Embryophyta</taxon>
        <taxon>Bryophyta</taxon>
        <taxon>Sphagnophytina</taxon>
        <taxon>Sphagnopsida</taxon>
        <taxon>Sphagnales</taxon>
        <taxon>Sphagnaceae</taxon>
        <taxon>Sphagnum</taxon>
    </lineage>
</organism>
<dbReference type="Proteomes" id="UP001497512">
    <property type="component" value="Chromosome 2"/>
</dbReference>
<name>A0ABP0UAA6_9BRYO</name>
<dbReference type="InterPro" id="IPR029058">
    <property type="entry name" value="AB_hydrolase_fold"/>
</dbReference>
<accession>A0ABP0UAA6</accession>
<gene>
    <name evidence="2" type="ORF">CSSPTR1EN2_LOCUS13263</name>
</gene>
<evidence type="ECO:0000313" key="2">
    <source>
        <dbReference type="EMBL" id="CAK9216114.1"/>
    </source>
</evidence>
<protein>
    <submittedName>
        <fullName evidence="2">Uncharacterized protein</fullName>
    </submittedName>
</protein>
<dbReference type="Gene3D" id="3.40.50.1820">
    <property type="entry name" value="alpha/beta hydrolase"/>
    <property type="match status" value="1"/>
</dbReference>
<feature type="region of interest" description="Disordered" evidence="1">
    <location>
        <begin position="629"/>
        <end position="652"/>
    </location>
</feature>
<dbReference type="PANTHER" id="PTHR31934">
    <property type="entry name" value="ALPHA/BETA-HYDROLASES SUPERFAMILY PROTEIN"/>
    <property type="match status" value="1"/>
</dbReference>
<evidence type="ECO:0000313" key="3">
    <source>
        <dbReference type="Proteomes" id="UP001497512"/>
    </source>
</evidence>
<dbReference type="SUPFAM" id="SSF53474">
    <property type="entry name" value="alpha/beta-Hydrolases"/>
    <property type="match status" value="1"/>
</dbReference>
<proteinExistence type="predicted"/>
<feature type="compositionally biased region" description="Polar residues" evidence="1">
    <location>
        <begin position="642"/>
        <end position="651"/>
    </location>
</feature>
<keyword evidence="3" id="KW-1185">Reference proteome</keyword>
<feature type="compositionally biased region" description="Polar residues" evidence="1">
    <location>
        <begin position="1"/>
        <end position="17"/>
    </location>
</feature>
<evidence type="ECO:0000256" key="1">
    <source>
        <dbReference type="SAM" id="MobiDB-lite"/>
    </source>
</evidence>
<feature type="region of interest" description="Disordered" evidence="1">
    <location>
        <begin position="672"/>
        <end position="697"/>
    </location>
</feature>
<dbReference type="PANTHER" id="PTHR31934:SF5">
    <property type="entry name" value="OS05G0557900 PROTEIN"/>
    <property type="match status" value="1"/>
</dbReference>